<dbReference type="VEuPathDB" id="VectorBase:ASIC015750"/>
<reference evidence="2 4" key="1">
    <citation type="journal article" date="2014" name="BMC Genomics">
        <title>Genome sequence of Anopheles sinensis provides insight into genetics basis of mosquito competence for malaria parasites.</title>
        <authorList>
            <person name="Zhou D."/>
            <person name="Zhang D."/>
            <person name="Ding G."/>
            <person name="Shi L."/>
            <person name="Hou Q."/>
            <person name="Ye Y."/>
            <person name="Xu Y."/>
            <person name="Zhou H."/>
            <person name="Xiong C."/>
            <person name="Li S."/>
            <person name="Yu J."/>
            <person name="Hong S."/>
            <person name="Yu X."/>
            <person name="Zou P."/>
            <person name="Chen C."/>
            <person name="Chang X."/>
            <person name="Wang W."/>
            <person name="Lv Y."/>
            <person name="Sun Y."/>
            <person name="Ma L."/>
            <person name="Shen B."/>
            <person name="Zhu C."/>
        </authorList>
    </citation>
    <scope>NUCLEOTIDE SEQUENCE [LARGE SCALE GENOMIC DNA]</scope>
</reference>
<dbReference type="Proteomes" id="UP000030765">
    <property type="component" value="Unassembled WGS sequence"/>
</dbReference>
<sequence>MELIVRCETTYHATGRSLKGSRKHEPIARAGREFICAYTPDGALSHAHGTVRGVPYDRWLTLRGEPDQHLIATPNATHYTKEANRTTDPVRHHGTDQAVSIERNVLVELRKDLIAAYAQAAGNGDFDWSAPPFPSFRFFFWFSFVWQPRTTHGSARQRGRVGTQQTLGSMCLCVRLENDLNGTEKNFQTSNRDQLTAQEAIQHRERD</sequence>
<evidence type="ECO:0000313" key="4">
    <source>
        <dbReference type="Proteomes" id="UP000030765"/>
    </source>
</evidence>
<reference evidence="3" key="2">
    <citation type="submission" date="2020-05" db="UniProtKB">
        <authorList>
            <consortium name="EnsemblMetazoa"/>
        </authorList>
    </citation>
    <scope>IDENTIFICATION</scope>
</reference>
<keyword evidence="4" id="KW-1185">Reference proteome</keyword>
<dbReference type="AlphaFoldDB" id="A0A084WBV7"/>
<evidence type="ECO:0000313" key="3">
    <source>
        <dbReference type="EnsemblMetazoa" id="ASIC015750-PA"/>
    </source>
</evidence>
<protein>
    <submittedName>
        <fullName evidence="2 3">Uncharacterized protein</fullName>
    </submittedName>
</protein>
<feature type="compositionally biased region" description="Polar residues" evidence="1">
    <location>
        <begin position="183"/>
        <end position="199"/>
    </location>
</feature>
<gene>
    <name evidence="2" type="ORF">ZHAS_00015750</name>
</gene>
<organism evidence="2">
    <name type="scientific">Anopheles sinensis</name>
    <name type="common">Mosquito</name>
    <dbReference type="NCBI Taxonomy" id="74873"/>
    <lineage>
        <taxon>Eukaryota</taxon>
        <taxon>Metazoa</taxon>
        <taxon>Ecdysozoa</taxon>
        <taxon>Arthropoda</taxon>
        <taxon>Hexapoda</taxon>
        <taxon>Insecta</taxon>
        <taxon>Pterygota</taxon>
        <taxon>Neoptera</taxon>
        <taxon>Endopterygota</taxon>
        <taxon>Diptera</taxon>
        <taxon>Nematocera</taxon>
        <taxon>Culicoidea</taxon>
        <taxon>Culicidae</taxon>
        <taxon>Anophelinae</taxon>
        <taxon>Anopheles</taxon>
    </lineage>
</organism>
<dbReference type="EMBL" id="ATLV01022472">
    <property type="status" value="NOT_ANNOTATED_CDS"/>
    <property type="molecule type" value="Genomic_DNA"/>
</dbReference>
<name>A0A084WBV7_ANOSI</name>
<accession>A0A084WBV7</accession>
<feature type="region of interest" description="Disordered" evidence="1">
    <location>
        <begin position="183"/>
        <end position="207"/>
    </location>
</feature>
<dbReference type="EnsemblMetazoa" id="ASIC015750-RA">
    <property type="protein sequence ID" value="ASIC015750-PA"/>
    <property type="gene ID" value="ASIC015750"/>
</dbReference>
<evidence type="ECO:0000256" key="1">
    <source>
        <dbReference type="SAM" id="MobiDB-lite"/>
    </source>
</evidence>
<evidence type="ECO:0000313" key="2">
    <source>
        <dbReference type="EMBL" id="KFB47701.1"/>
    </source>
</evidence>
<proteinExistence type="predicted"/>
<dbReference type="EMBL" id="KE525332">
    <property type="protein sequence ID" value="KFB47701.1"/>
    <property type="molecule type" value="Genomic_DNA"/>
</dbReference>